<feature type="signal peptide" evidence="1">
    <location>
        <begin position="1"/>
        <end position="21"/>
    </location>
</feature>
<reference evidence="2" key="1">
    <citation type="submission" date="2021-02" db="EMBL/GenBank/DDBJ databases">
        <authorList>
            <person name="Nowell W R."/>
        </authorList>
    </citation>
    <scope>NUCLEOTIDE SEQUENCE</scope>
</reference>
<evidence type="ECO:0000313" key="3">
    <source>
        <dbReference type="Proteomes" id="UP000663838"/>
    </source>
</evidence>
<proteinExistence type="predicted"/>
<dbReference type="Proteomes" id="UP000663838">
    <property type="component" value="Unassembled WGS sequence"/>
</dbReference>
<organism evidence="2 3">
    <name type="scientific">Rotaria socialis</name>
    <dbReference type="NCBI Taxonomy" id="392032"/>
    <lineage>
        <taxon>Eukaryota</taxon>
        <taxon>Metazoa</taxon>
        <taxon>Spiralia</taxon>
        <taxon>Gnathifera</taxon>
        <taxon>Rotifera</taxon>
        <taxon>Eurotatoria</taxon>
        <taxon>Bdelloidea</taxon>
        <taxon>Philodinida</taxon>
        <taxon>Philodinidae</taxon>
        <taxon>Rotaria</taxon>
    </lineage>
</organism>
<evidence type="ECO:0000313" key="2">
    <source>
        <dbReference type="EMBL" id="CAF4566297.1"/>
    </source>
</evidence>
<evidence type="ECO:0000256" key="1">
    <source>
        <dbReference type="SAM" id="SignalP"/>
    </source>
</evidence>
<name>A0A820ZY05_9BILA</name>
<accession>A0A820ZY05</accession>
<gene>
    <name evidence="2" type="ORF">TOA249_LOCUS8287</name>
</gene>
<dbReference type="AlphaFoldDB" id="A0A820ZY05"/>
<feature type="chain" id="PRO_5032389219" evidence="1">
    <location>
        <begin position="22"/>
        <end position="161"/>
    </location>
</feature>
<dbReference type="EMBL" id="CAJOBS010000391">
    <property type="protein sequence ID" value="CAF4566297.1"/>
    <property type="molecule type" value="Genomic_DNA"/>
</dbReference>
<sequence length="161" mass="17452">MQTFVMLFLVVATLVSNVVYSLPAVNFTDTALSNQMIKTLSEALLNQGEQQQQPVRVDSRGFYYPYPYQNVNWYNFPYLWPAVAGGLLDPTAPLAGLGAQLTGLGTGGCPTGLCPSGASCSQLAGQWQCGCGLNSCNGNILETLRQKFVEFVHVLHLDIDD</sequence>
<comment type="caution">
    <text evidence="2">The sequence shown here is derived from an EMBL/GenBank/DDBJ whole genome shotgun (WGS) entry which is preliminary data.</text>
</comment>
<protein>
    <submittedName>
        <fullName evidence="2">Uncharacterized protein</fullName>
    </submittedName>
</protein>
<keyword evidence="1" id="KW-0732">Signal</keyword>